<dbReference type="SUPFAM" id="SSF51556">
    <property type="entry name" value="Metallo-dependent hydrolases"/>
    <property type="match status" value="1"/>
</dbReference>
<dbReference type="EMBL" id="BLLF01003537">
    <property type="protein sequence ID" value="GFH27596.1"/>
    <property type="molecule type" value="Genomic_DNA"/>
</dbReference>
<evidence type="ECO:0000256" key="4">
    <source>
        <dbReference type="ARBA" id="ARBA00022833"/>
    </source>
</evidence>
<dbReference type="GO" id="GO:0046872">
    <property type="term" value="F:metal ion binding"/>
    <property type="evidence" value="ECO:0007669"/>
    <property type="project" value="UniProtKB-KW"/>
</dbReference>
<dbReference type="Pfam" id="PF00962">
    <property type="entry name" value="A_deaminase"/>
    <property type="match status" value="1"/>
</dbReference>
<dbReference type="AlphaFoldDB" id="A0A6A0A402"/>
<comment type="cofactor">
    <cofactor evidence="1">
        <name>Zn(2+)</name>
        <dbReference type="ChEBI" id="CHEBI:29105"/>
    </cofactor>
</comment>
<dbReference type="GO" id="GO:0005829">
    <property type="term" value="C:cytosol"/>
    <property type="evidence" value="ECO:0007669"/>
    <property type="project" value="TreeGrafter"/>
</dbReference>
<sequence length="259" mass="28532">MCIKPGLDVPPPEMPALAPSMEEDCTPHVHRSHALAPEQLQRLADRLGVTVQTLPRGLTSDSANGLLHAFISVVPKAELHIHIEGSLEPSMMLELAEVRLMAWLIVCYDGNTSSVPFYSTVQRNGMPAPYPSVEAAQAAYNFADLQSFLDLYYNGCAVLKTTRDFYDLAWAYLRKAAANRVVHAEIFFDPQTHLANGAGFDVFMPGFLKACELLRHWDFTLVLHHAAMSPGNRDLDLDTTDPGSVHAVPCYQLDACKPA</sequence>
<dbReference type="PANTHER" id="PTHR43114">
    <property type="entry name" value="ADENINE DEAMINASE"/>
    <property type="match status" value="1"/>
</dbReference>
<dbReference type="InterPro" id="IPR032466">
    <property type="entry name" value="Metal_Hydrolase"/>
</dbReference>
<dbReference type="InterPro" id="IPR001365">
    <property type="entry name" value="A_deaminase_dom"/>
</dbReference>
<reference evidence="6 7" key="1">
    <citation type="submission" date="2020-02" db="EMBL/GenBank/DDBJ databases">
        <title>Draft genome sequence of Haematococcus lacustris strain NIES-144.</title>
        <authorList>
            <person name="Morimoto D."/>
            <person name="Nakagawa S."/>
            <person name="Yoshida T."/>
            <person name="Sawayama S."/>
        </authorList>
    </citation>
    <scope>NUCLEOTIDE SEQUENCE [LARGE SCALE GENOMIC DNA]</scope>
    <source>
        <strain evidence="6 7">NIES-144</strain>
    </source>
</reference>
<dbReference type="Proteomes" id="UP000485058">
    <property type="component" value="Unassembled WGS sequence"/>
</dbReference>
<feature type="domain" description="Adenosine deaminase" evidence="5">
    <location>
        <begin position="123"/>
        <end position="212"/>
    </location>
</feature>
<keyword evidence="4" id="KW-0862">Zinc</keyword>
<comment type="caution">
    <text evidence="6">The sequence shown here is derived from an EMBL/GenBank/DDBJ whole genome shotgun (WGS) entry which is preliminary data.</text>
</comment>
<dbReference type="Gene3D" id="3.20.20.140">
    <property type="entry name" value="Metal-dependent hydrolases"/>
    <property type="match status" value="1"/>
</dbReference>
<dbReference type="GO" id="GO:0043103">
    <property type="term" value="P:hypoxanthine salvage"/>
    <property type="evidence" value="ECO:0007669"/>
    <property type="project" value="TreeGrafter"/>
</dbReference>
<keyword evidence="3" id="KW-0378">Hydrolase</keyword>
<evidence type="ECO:0000256" key="1">
    <source>
        <dbReference type="ARBA" id="ARBA00001947"/>
    </source>
</evidence>
<organism evidence="6 7">
    <name type="scientific">Haematococcus lacustris</name>
    <name type="common">Green alga</name>
    <name type="synonym">Haematococcus pluvialis</name>
    <dbReference type="NCBI Taxonomy" id="44745"/>
    <lineage>
        <taxon>Eukaryota</taxon>
        <taxon>Viridiplantae</taxon>
        <taxon>Chlorophyta</taxon>
        <taxon>core chlorophytes</taxon>
        <taxon>Chlorophyceae</taxon>
        <taxon>CS clade</taxon>
        <taxon>Chlamydomonadales</taxon>
        <taxon>Haematococcaceae</taxon>
        <taxon>Haematococcus</taxon>
    </lineage>
</organism>
<dbReference type="GO" id="GO:0006146">
    <property type="term" value="P:adenine catabolic process"/>
    <property type="evidence" value="ECO:0007669"/>
    <property type="project" value="TreeGrafter"/>
</dbReference>
<keyword evidence="2" id="KW-0479">Metal-binding</keyword>
<evidence type="ECO:0000256" key="2">
    <source>
        <dbReference type="ARBA" id="ARBA00022723"/>
    </source>
</evidence>
<keyword evidence="7" id="KW-1185">Reference proteome</keyword>
<evidence type="ECO:0000259" key="5">
    <source>
        <dbReference type="Pfam" id="PF00962"/>
    </source>
</evidence>
<evidence type="ECO:0000256" key="3">
    <source>
        <dbReference type="ARBA" id="ARBA00022801"/>
    </source>
</evidence>
<gene>
    <name evidence="6" type="ORF">HaLaN_25944</name>
</gene>
<protein>
    <submittedName>
        <fullName evidence="6">A_deaminase domain-containing protein</fullName>
    </submittedName>
</protein>
<dbReference type="GO" id="GO:0000034">
    <property type="term" value="F:adenine deaminase activity"/>
    <property type="evidence" value="ECO:0007669"/>
    <property type="project" value="TreeGrafter"/>
</dbReference>
<proteinExistence type="predicted"/>
<name>A0A6A0A402_HAELA</name>
<dbReference type="InterPro" id="IPR006330">
    <property type="entry name" value="Ado/ade_deaminase"/>
</dbReference>
<evidence type="ECO:0000313" key="7">
    <source>
        <dbReference type="Proteomes" id="UP000485058"/>
    </source>
</evidence>
<dbReference type="PANTHER" id="PTHR43114:SF6">
    <property type="entry name" value="ADENINE DEAMINASE"/>
    <property type="match status" value="1"/>
</dbReference>
<accession>A0A6A0A402</accession>
<evidence type="ECO:0000313" key="6">
    <source>
        <dbReference type="EMBL" id="GFH27596.1"/>
    </source>
</evidence>